<gene>
    <name evidence="2" type="ORF">MJB10_04000</name>
</gene>
<reference evidence="2" key="1">
    <citation type="submission" date="2022-02" db="EMBL/GenBank/DDBJ databases">
        <title>Paenibacillus sp. MBLB1832 Whole Genome Shotgun Sequencing.</title>
        <authorList>
            <person name="Hwang C.Y."/>
            <person name="Cho E.-S."/>
            <person name="Seo M.-J."/>
        </authorList>
    </citation>
    <scope>NUCLEOTIDE SEQUENCE</scope>
    <source>
        <strain evidence="2">MBLB1832</strain>
    </source>
</reference>
<sequence length="70" mass="7635">MAALSIVVGEKIQGTFGRSNWFISLTGLILLVSLMNIPLVGVILFFGILLFSIGVITLWILEKTKKKTNG</sequence>
<dbReference type="Proteomes" id="UP001304650">
    <property type="component" value="Chromosome"/>
</dbReference>
<dbReference type="EMBL" id="CP130319">
    <property type="protein sequence ID" value="WNR45308.1"/>
    <property type="molecule type" value="Genomic_DNA"/>
</dbReference>
<keyword evidence="1" id="KW-0812">Transmembrane</keyword>
<evidence type="ECO:0000313" key="2">
    <source>
        <dbReference type="EMBL" id="WNR45308.1"/>
    </source>
</evidence>
<name>A0AA96LQC6_9BACL</name>
<evidence type="ECO:0000313" key="3">
    <source>
        <dbReference type="Proteomes" id="UP001304650"/>
    </source>
</evidence>
<evidence type="ECO:0000256" key="1">
    <source>
        <dbReference type="SAM" id="Phobius"/>
    </source>
</evidence>
<dbReference type="AlphaFoldDB" id="A0AA96LQC6"/>
<dbReference type="RefSeq" id="WP_314801948.1">
    <property type="nucleotide sequence ID" value="NZ_CP130319.1"/>
</dbReference>
<dbReference type="KEGG" id="proo:MJB10_04000"/>
<proteinExistence type="predicted"/>
<accession>A0AA96LQC6</accession>
<keyword evidence="3" id="KW-1185">Reference proteome</keyword>
<feature type="transmembrane region" description="Helical" evidence="1">
    <location>
        <begin position="43"/>
        <end position="61"/>
    </location>
</feature>
<protein>
    <submittedName>
        <fullName evidence="2">Uncharacterized protein</fullName>
    </submittedName>
</protein>
<feature type="transmembrane region" description="Helical" evidence="1">
    <location>
        <begin position="21"/>
        <end position="37"/>
    </location>
</feature>
<organism evidence="2 3">
    <name type="scientific">Paenibacillus roseopurpureus</name>
    <dbReference type="NCBI Taxonomy" id="2918901"/>
    <lineage>
        <taxon>Bacteria</taxon>
        <taxon>Bacillati</taxon>
        <taxon>Bacillota</taxon>
        <taxon>Bacilli</taxon>
        <taxon>Bacillales</taxon>
        <taxon>Paenibacillaceae</taxon>
        <taxon>Paenibacillus</taxon>
    </lineage>
</organism>
<keyword evidence="1" id="KW-1133">Transmembrane helix</keyword>
<keyword evidence="1" id="KW-0472">Membrane</keyword>